<accession>A0A553QCC6</accession>
<evidence type="ECO:0000313" key="25">
    <source>
        <dbReference type="EMBL" id="TRY87566.1"/>
    </source>
</evidence>
<evidence type="ECO:0000256" key="7">
    <source>
        <dbReference type="ARBA" id="ARBA00022679"/>
    </source>
</evidence>
<comment type="similarity">
    <text evidence="4">Belongs to the glycosyltransferase 29 family.</text>
</comment>
<reference evidence="25 26" key="1">
    <citation type="journal article" date="2019" name="Sci. Data">
        <title>Hybrid genome assembly and annotation of Danionella translucida.</title>
        <authorList>
            <person name="Kadobianskyi M."/>
            <person name="Schulze L."/>
            <person name="Schuelke M."/>
            <person name="Judkewitz B."/>
        </authorList>
    </citation>
    <scope>NUCLEOTIDE SEQUENCE [LARGE SCALE GENOMIC DNA]</scope>
    <source>
        <strain evidence="25 26">Bolton</strain>
    </source>
</reference>
<dbReference type="GO" id="GO:1901137">
    <property type="term" value="P:carbohydrate derivative biosynthetic process"/>
    <property type="evidence" value="ECO:0007669"/>
    <property type="project" value="UniProtKB-ARBA"/>
</dbReference>
<dbReference type="Gene3D" id="3.90.1480.20">
    <property type="entry name" value="Glycosyl transferase family 29"/>
    <property type="match status" value="1"/>
</dbReference>
<keyword evidence="26" id="KW-1185">Reference proteome</keyword>
<keyword evidence="14" id="KW-0325">Glycoprotein</keyword>
<feature type="disulfide bond" evidence="23">
    <location>
        <begin position="132"/>
        <end position="305"/>
    </location>
</feature>
<evidence type="ECO:0000256" key="21">
    <source>
        <dbReference type="ARBA" id="ARBA00042682"/>
    </source>
</evidence>
<evidence type="ECO:0000256" key="12">
    <source>
        <dbReference type="ARBA" id="ARBA00023136"/>
    </source>
</evidence>
<organism evidence="25 26">
    <name type="scientific">Danionella cerebrum</name>
    <dbReference type="NCBI Taxonomy" id="2873325"/>
    <lineage>
        <taxon>Eukaryota</taxon>
        <taxon>Metazoa</taxon>
        <taxon>Chordata</taxon>
        <taxon>Craniata</taxon>
        <taxon>Vertebrata</taxon>
        <taxon>Euteleostomi</taxon>
        <taxon>Actinopterygii</taxon>
        <taxon>Neopterygii</taxon>
        <taxon>Teleostei</taxon>
        <taxon>Ostariophysi</taxon>
        <taxon>Cypriniformes</taxon>
        <taxon>Danionidae</taxon>
        <taxon>Danioninae</taxon>
        <taxon>Danionella</taxon>
    </lineage>
</organism>
<name>A0A553QCC6_9TELE</name>
<gene>
    <name evidence="25" type="ORF">DNTS_014527</name>
</gene>
<comment type="caution">
    <text evidence="25">The sequence shown here is derived from an EMBL/GenBank/DDBJ whole genome shotgun (WGS) entry which is preliminary data.</text>
</comment>
<evidence type="ECO:0000256" key="23">
    <source>
        <dbReference type="PIRSR" id="PIRSR005557-2"/>
    </source>
</evidence>
<dbReference type="PANTHER" id="PTHR46032">
    <property type="entry name" value="ALPHA-2,3-SIALYLTRANSFERASE ST3GAL I ISOFORM X1"/>
    <property type="match status" value="1"/>
</dbReference>
<dbReference type="InterPro" id="IPR038578">
    <property type="entry name" value="GT29-like_sf"/>
</dbReference>
<evidence type="ECO:0000256" key="19">
    <source>
        <dbReference type="ARBA" id="ARBA00042022"/>
    </source>
</evidence>
<keyword evidence="9" id="KW-0735">Signal-anchor</keyword>
<evidence type="ECO:0000256" key="1">
    <source>
        <dbReference type="ARBA" id="ARBA00004447"/>
    </source>
</evidence>
<keyword evidence="12 24" id="KW-0472">Membrane</keyword>
<dbReference type="GO" id="GO:0032580">
    <property type="term" value="C:Golgi cisterna membrane"/>
    <property type="evidence" value="ECO:0007669"/>
    <property type="project" value="UniProtKB-SubCell"/>
</dbReference>
<dbReference type="InterPro" id="IPR051757">
    <property type="entry name" value="Beta-gal_alpha2-3_sialyltrans"/>
</dbReference>
<dbReference type="Pfam" id="PF00777">
    <property type="entry name" value="Glyco_transf_29"/>
    <property type="match status" value="1"/>
</dbReference>
<evidence type="ECO:0000313" key="26">
    <source>
        <dbReference type="Proteomes" id="UP000316079"/>
    </source>
</evidence>
<keyword evidence="13" id="KW-1015">Disulfide bond</keyword>
<protein>
    <recommendedName>
        <fullName evidence="16">CMP-N-acetylneuraminate-beta-galactosamide-alpha-2,3-sialyltransferase 1</fullName>
        <ecNumber evidence="15">2.4.3.4</ecNumber>
    </recommendedName>
    <alternativeName>
        <fullName evidence="22">Gal-NAc6S</fullName>
    </alternativeName>
    <alternativeName>
        <fullName evidence="20">Gal-beta-1,3-GalNAc-alpha-2,3-sialyltransferase</fullName>
    </alternativeName>
    <alternativeName>
        <fullName evidence="18">ST3Gal I</fullName>
    </alternativeName>
    <alternativeName>
        <fullName evidence="19">ST3GalA.1</fullName>
    </alternativeName>
    <alternativeName>
        <fullName evidence="17">ST3O</fullName>
    </alternativeName>
    <alternativeName>
        <fullName evidence="21">Sialyltransferase 4A</fullName>
    </alternativeName>
</protein>
<keyword evidence="5" id="KW-0964">Secreted</keyword>
<keyword evidence="11" id="KW-0333">Golgi apparatus</keyword>
<evidence type="ECO:0000256" key="5">
    <source>
        <dbReference type="ARBA" id="ARBA00022525"/>
    </source>
</evidence>
<proteinExistence type="inferred from homology"/>
<dbReference type="GO" id="GO:0003836">
    <property type="term" value="F:beta-galactoside (CMP) alpha-2,3-sialyltransferase activity"/>
    <property type="evidence" value="ECO:0007669"/>
    <property type="project" value="UniProtKB-EC"/>
</dbReference>
<evidence type="ECO:0000256" key="16">
    <source>
        <dbReference type="ARBA" id="ARBA00040101"/>
    </source>
</evidence>
<evidence type="ECO:0000256" key="6">
    <source>
        <dbReference type="ARBA" id="ARBA00022676"/>
    </source>
</evidence>
<evidence type="ECO:0000256" key="14">
    <source>
        <dbReference type="ARBA" id="ARBA00023180"/>
    </source>
</evidence>
<dbReference type="GO" id="GO:0097503">
    <property type="term" value="P:sialylation"/>
    <property type="evidence" value="ECO:0007669"/>
    <property type="project" value="TreeGrafter"/>
</dbReference>
<comment type="subcellular location">
    <subcellularLocation>
        <location evidence="1">Golgi apparatus</location>
        <location evidence="1">Golgi stack membrane</location>
        <topology evidence="1">Single-pass type II membrane protein</topology>
    </subcellularLocation>
    <subcellularLocation>
        <location evidence="2">Secreted</location>
    </subcellularLocation>
</comment>
<dbReference type="PIRSF" id="PIRSF005557">
    <property type="entry name" value="Sialyl_trans"/>
    <property type="match status" value="1"/>
</dbReference>
<keyword evidence="8 24" id="KW-0812">Transmembrane</keyword>
<evidence type="ECO:0000256" key="18">
    <source>
        <dbReference type="ARBA" id="ARBA00041997"/>
    </source>
</evidence>
<keyword evidence="7" id="KW-0808">Transferase</keyword>
<dbReference type="EC" id="2.4.3.4" evidence="15"/>
<dbReference type="PANTHER" id="PTHR46032:SF6">
    <property type="entry name" value="CMP-N-ACETYLNEURAMINATE-BETA-GALACTOSAMIDE-ALPHA-2,3-SIALYLTRANSFERASE 1"/>
    <property type="match status" value="1"/>
</dbReference>
<evidence type="ECO:0000256" key="8">
    <source>
        <dbReference type="ARBA" id="ARBA00022692"/>
    </source>
</evidence>
<evidence type="ECO:0000256" key="24">
    <source>
        <dbReference type="SAM" id="Phobius"/>
    </source>
</evidence>
<dbReference type="CDD" id="cd23966">
    <property type="entry name" value="GT29_ST3GAL1_2"/>
    <property type="match status" value="1"/>
</dbReference>
<evidence type="ECO:0000256" key="10">
    <source>
        <dbReference type="ARBA" id="ARBA00022989"/>
    </source>
</evidence>
<evidence type="ECO:0000256" key="2">
    <source>
        <dbReference type="ARBA" id="ARBA00004613"/>
    </source>
</evidence>
<sequence length="361" mass="41742">MRCFGQERRGAEMRVLRIWRGLYLIAAVGVIMVCMHLVFDHPPDELEALCACGACVRDRTHSTWFNDLYNASVQPLLTRENHKLRRDVYKYWKGLQKSRDEDNYRTVVEKMFSLFPDRSQYADASPNRCRTCAVIGNSGNLKGSRYGRYIDLHEFVIRINMGPTKGFEKDVGTKTTHRFIYPESAVDLENSTHLVLAPFKLLDMEWLVSVFTTKNITRARLSENSAQTSFSLAVAKAETRTKPDRIRPKLHSTYKKVKPSIAANRDKVMVLHPAFIKYVHEEWLLKRGKYPSTGFLAIIFALHVCDQVSTLGFGADQYGNWYHYFEKTPRNLRTGAHSGSFEFDTMMQLYLETKIQVFRGR</sequence>
<dbReference type="STRING" id="623744.A0A553QCC6"/>
<dbReference type="InterPro" id="IPR012163">
    <property type="entry name" value="Sialyl_trans"/>
</dbReference>
<dbReference type="GO" id="GO:0005576">
    <property type="term" value="C:extracellular region"/>
    <property type="evidence" value="ECO:0007669"/>
    <property type="project" value="UniProtKB-SubCell"/>
</dbReference>
<evidence type="ECO:0000256" key="17">
    <source>
        <dbReference type="ARBA" id="ARBA00041507"/>
    </source>
</evidence>
<evidence type="ECO:0000256" key="4">
    <source>
        <dbReference type="ARBA" id="ARBA00006003"/>
    </source>
</evidence>
<evidence type="ECO:0000256" key="9">
    <source>
        <dbReference type="ARBA" id="ARBA00022968"/>
    </source>
</evidence>
<feature type="transmembrane region" description="Helical" evidence="24">
    <location>
        <begin position="21"/>
        <end position="39"/>
    </location>
</feature>
<evidence type="ECO:0000256" key="3">
    <source>
        <dbReference type="ARBA" id="ARBA00004922"/>
    </source>
</evidence>
<dbReference type="EMBL" id="SRMA01026118">
    <property type="protein sequence ID" value="TRY87566.1"/>
    <property type="molecule type" value="Genomic_DNA"/>
</dbReference>
<evidence type="ECO:0000256" key="22">
    <source>
        <dbReference type="ARBA" id="ARBA00042991"/>
    </source>
</evidence>
<comment type="pathway">
    <text evidence="3">Protein modification; protein glycosylation.</text>
</comment>
<dbReference type="Proteomes" id="UP000316079">
    <property type="component" value="Unassembled WGS sequence"/>
</dbReference>
<evidence type="ECO:0000256" key="20">
    <source>
        <dbReference type="ARBA" id="ARBA00042448"/>
    </source>
</evidence>
<keyword evidence="10 24" id="KW-1133">Transmembrane helix</keyword>
<evidence type="ECO:0000256" key="15">
    <source>
        <dbReference type="ARBA" id="ARBA00039107"/>
    </source>
</evidence>
<keyword evidence="6" id="KW-0328">Glycosyltransferase</keyword>
<dbReference type="FunFam" id="3.90.1480.20:FF:000015">
    <property type="entry name" value="Lactosylceramide alpha-2,3-sialyltransferase"/>
    <property type="match status" value="2"/>
</dbReference>
<evidence type="ECO:0000256" key="11">
    <source>
        <dbReference type="ARBA" id="ARBA00023034"/>
    </source>
</evidence>
<evidence type="ECO:0000256" key="13">
    <source>
        <dbReference type="ARBA" id="ARBA00023157"/>
    </source>
</evidence>
<dbReference type="AlphaFoldDB" id="A0A553QCC6"/>
<dbReference type="OrthoDB" id="10264956at2759"/>
<dbReference type="InterPro" id="IPR001675">
    <property type="entry name" value="Glyco_trans_29"/>
</dbReference>